<comment type="function">
    <text evidence="2">Hydrolyzes a variety of simple alpha-D-galactoside as well as more complex molecules such as oligosaccharides and polysaccharides.</text>
</comment>
<accession>A0A395NSM4</accession>
<dbReference type="PRINTS" id="PR00748">
    <property type="entry name" value="MELIBIASE"/>
</dbReference>
<dbReference type="Gene3D" id="2.60.40.1180">
    <property type="entry name" value="Golgi alpha-mannosidase II"/>
    <property type="match status" value="1"/>
</dbReference>
<proteinExistence type="inferred from homology"/>
<evidence type="ECO:0000256" key="5">
    <source>
        <dbReference type="ARBA" id="ARBA00012755"/>
    </source>
</evidence>
<evidence type="ECO:0000313" key="15">
    <source>
        <dbReference type="EMBL" id="RFU78954.1"/>
    </source>
</evidence>
<evidence type="ECO:0000256" key="6">
    <source>
        <dbReference type="ARBA" id="ARBA00022525"/>
    </source>
</evidence>
<dbReference type="InterPro" id="IPR041233">
    <property type="entry name" value="Melibiase_C"/>
</dbReference>
<evidence type="ECO:0000256" key="7">
    <source>
        <dbReference type="ARBA" id="ARBA00022729"/>
    </source>
</evidence>
<dbReference type="SUPFAM" id="SSF51011">
    <property type="entry name" value="Glycosyl hydrolase domain"/>
    <property type="match status" value="1"/>
</dbReference>
<keyword evidence="8 12" id="KW-0378">Hydrolase</keyword>
<keyword evidence="11 12" id="KW-0326">Glycosidase</keyword>
<dbReference type="InterPro" id="IPR013780">
    <property type="entry name" value="Glyco_hydro_b"/>
</dbReference>
<keyword evidence="16" id="KW-1185">Reference proteome</keyword>
<dbReference type="Pfam" id="PF17801">
    <property type="entry name" value="Melibiase_C"/>
    <property type="match status" value="1"/>
</dbReference>
<feature type="region of interest" description="Disordered" evidence="13">
    <location>
        <begin position="1"/>
        <end position="32"/>
    </location>
</feature>
<evidence type="ECO:0000256" key="9">
    <source>
        <dbReference type="ARBA" id="ARBA00023157"/>
    </source>
</evidence>
<dbReference type="InterPro" id="IPR013785">
    <property type="entry name" value="Aldolase_TIM"/>
</dbReference>
<dbReference type="FunFam" id="3.20.20.70:FF:000202">
    <property type="entry name" value="Alpha-galactosidase"/>
    <property type="match status" value="1"/>
</dbReference>
<keyword evidence="7" id="KW-0732">Signal</keyword>
<evidence type="ECO:0000256" key="1">
    <source>
        <dbReference type="ARBA" id="ARBA00001255"/>
    </source>
</evidence>
<dbReference type="CDD" id="cd14792">
    <property type="entry name" value="GH27"/>
    <property type="match status" value="1"/>
</dbReference>
<dbReference type="AlphaFoldDB" id="A0A395NSM4"/>
<keyword evidence="9 12" id="KW-1015">Disulfide bond</keyword>
<comment type="subcellular location">
    <subcellularLocation>
        <location evidence="3">Secreted</location>
    </subcellularLocation>
</comment>
<evidence type="ECO:0000256" key="2">
    <source>
        <dbReference type="ARBA" id="ARBA00003969"/>
    </source>
</evidence>
<dbReference type="PRINTS" id="PR00740">
    <property type="entry name" value="GLHYDRLASE27"/>
</dbReference>
<reference evidence="15 16" key="1">
    <citation type="journal article" date="2018" name="PLoS Pathog.">
        <title>Evolution of structural diversity of trichothecenes, a family of toxins produced by plant pathogenic and entomopathogenic fungi.</title>
        <authorList>
            <person name="Proctor R.H."/>
            <person name="McCormick S.P."/>
            <person name="Kim H.S."/>
            <person name="Cardoza R.E."/>
            <person name="Stanley A.M."/>
            <person name="Lindo L."/>
            <person name="Kelly A."/>
            <person name="Brown D.W."/>
            <person name="Lee T."/>
            <person name="Vaughan M.M."/>
            <person name="Alexander N.J."/>
            <person name="Busman M."/>
            <person name="Gutierrez S."/>
        </authorList>
    </citation>
    <scope>NUCLEOTIDE SEQUENCE [LARGE SCALE GENOMIC DNA]</scope>
    <source>
        <strain evidence="15 16">IBT 40837</strain>
    </source>
</reference>
<protein>
    <recommendedName>
        <fullName evidence="5 12">Alpha-galactosidase</fullName>
        <ecNumber evidence="5 12">3.2.1.22</ecNumber>
    </recommendedName>
    <alternativeName>
        <fullName evidence="12">Melibiase</fullName>
    </alternativeName>
</protein>
<evidence type="ECO:0000256" key="13">
    <source>
        <dbReference type="SAM" id="MobiDB-lite"/>
    </source>
</evidence>
<keyword evidence="10" id="KW-0325">Glycoprotein</keyword>
<dbReference type="InterPro" id="IPR017853">
    <property type="entry name" value="GH"/>
</dbReference>
<dbReference type="InterPro" id="IPR002241">
    <property type="entry name" value="Glyco_hydro_27"/>
</dbReference>
<evidence type="ECO:0000259" key="14">
    <source>
        <dbReference type="Pfam" id="PF17801"/>
    </source>
</evidence>
<dbReference type="OrthoDB" id="5795902at2759"/>
<evidence type="ECO:0000256" key="10">
    <source>
        <dbReference type="ARBA" id="ARBA00023180"/>
    </source>
</evidence>
<sequence length="531" mass="58062">MGEDEVSKGRASRGPLCERRPGREQWAGENSSDGMGVFSSSLLLYPSISGPMRTIRSSQQLTVPRQNNWNTFACSVSSTLLLNTAKLLTEYGLQDLGYKYVVLDDCWSSGRDANGKLVVDASKFPDGMGAVAEALHEQGFLFGMYSSAGEMTCARYAGSLDFEEADAQSFADWGVDYLKYDNCYHMGRFGTPLISFNRFNEMAKALKKTGRSILYSLCSWGEDYVHTWGGSIANSWRISGDIYDSFARPDDLCSCTNAADPACIAPGTHCSVLAIINKVAPYIDRGLPGGWNDLDMLEIGHGGMTEEEYKAHFSMWAALKSPLLLGNDLRTMTASSLAIINNPAIIALNQDPRGRAVQRISRDLDVPKDRHGVGETHVWSGPLANGDQVVIFLNAADQDLDMSASLEDVFVMDGVGGTAPQVQQDWAVHDLWGNAGSRMSSHDAQALLDAKGPDARQTLLQTKLAWYNATELPYAQGLSRRDPRLFGERIGVVEAGGQISVRVKRHAAKVFRLQSVSGQDTTRKSLLKDEL</sequence>
<evidence type="ECO:0000256" key="3">
    <source>
        <dbReference type="ARBA" id="ARBA00004613"/>
    </source>
</evidence>
<dbReference type="STRING" id="490622.A0A395NSM4"/>
<dbReference type="GO" id="GO:0004557">
    <property type="term" value="F:alpha-galactosidase activity"/>
    <property type="evidence" value="ECO:0007669"/>
    <property type="project" value="UniProtKB-EC"/>
</dbReference>
<dbReference type="PROSITE" id="PS00512">
    <property type="entry name" value="ALPHA_GALACTOSIDASE"/>
    <property type="match status" value="1"/>
</dbReference>
<evidence type="ECO:0000256" key="4">
    <source>
        <dbReference type="ARBA" id="ARBA00009743"/>
    </source>
</evidence>
<evidence type="ECO:0000256" key="12">
    <source>
        <dbReference type="RuleBase" id="RU361168"/>
    </source>
</evidence>
<comment type="caution">
    <text evidence="15">The sequence shown here is derived from an EMBL/GenBank/DDBJ whole genome shotgun (WGS) entry which is preliminary data.</text>
</comment>
<dbReference type="PANTHER" id="PTHR11452">
    <property type="entry name" value="ALPHA-GALACTOSIDASE/ALPHA-N-ACETYLGALACTOSAMINIDASE"/>
    <property type="match status" value="1"/>
</dbReference>
<dbReference type="InterPro" id="IPR006215">
    <property type="entry name" value="Glyco_hydro_melibiase"/>
</dbReference>
<dbReference type="Proteomes" id="UP000266272">
    <property type="component" value="Unassembled WGS sequence"/>
</dbReference>
<evidence type="ECO:0000313" key="16">
    <source>
        <dbReference type="Proteomes" id="UP000266272"/>
    </source>
</evidence>
<evidence type="ECO:0000256" key="8">
    <source>
        <dbReference type="ARBA" id="ARBA00022801"/>
    </source>
</evidence>
<dbReference type="Pfam" id="PF16499">
    <property type="entry name" value="Melibiase_2"/>
    <property type="match status" value="1"/>
</dbReference>
<evidence type="ECO:0000256" key="11">
    <source>
        <dbReference type="ARBA" id="ARBA00023295"/>
    </source>
</evidence>
<dbReference type="PANTHER" id="PTHR11452:SF75">
    <property type="entry name" value="ALPHA-GALACTOSIDASE MEL1"/>
    <property type="match status" value="1"/>
</dbReference>
<gene>
    <name evidence="15" type="ORF">TARUN_3258</name>
</gene>
<dbReference type="EC" id="3.2.1.22" evidence="5 12"/>
<dbReference type="GO" id="GO:0005995">
    <property type="term" value="P:melibiose catabolic process"/>
    <property type="evidence" value="ECO:0007669"/>
    <property type="project" value="UniProtKB-ARBA"/>
</dbReference>
<name>A0A395NSM4_TRIAR</name>
<keyword evidence="6" id="KW-0964">Secreted</keyword>
<dbReference type="InterPro" id="IPR000111">
    <property type="entry name" value="Glyco_hydro_27/36_CS"/>
</dbReference>
<dbReference type="Gene3D" id="3.20.20.70">
    <property type="entry name" value="Aldolase class I"/>
    <property type="match status" value="1"/>
</dbReference>
<organism evidence="15 16">
    <name type="scientific">Trichoderma arundinaceum</name>
    <dbReference type="NCBI Taxonomy" id="490622"/>
    <lineage>
        <taxon>Eukaryota</taxon>
        <taxon>Fungi</taxon>
        <taxon>Dikarya</taxon>
        <taxon>Ascomycota</taxon>
        <taxon>Pezizomycotina</taxon>
        <taxon>Sordariomycetes</taxon>
        <taxon>Hypocreomycetidae</taxon>
        <taxon>Hypocreales</taxon>
        <taxon>Hypocreaceae</taxon>
        <taxon>Trichoderma</taxon>
    </lineage>
</organism>
<comment type="similarity">
    <text evidence="4 12">Belongs to the glycosyl hydrolase 27 family.</text>
</comment>
<dbReference type="GO" id="GO:0005576">
    <property type="term" value="C:extracellular region"/>
    <property type="evidence" value="ECO:0007669"/>
    <property type="project" value="UniProtKB-SubCell"/>
</dbReference>
<comment type="catalytic activity">
    <reaction evidence="1 12">
        <text>Hydrolysis of terminal, non-reducing alpha-D-galactose residues in alpha-D-galactosides, including galactose oligosaccharides, galactomannans and galactolipids.</text>
        <dbReference type="EC" id="3.2.1.22"/>
    </reaction>
</comment>
<dbReference type="EMBL" id="PXOA01000186">
    <property type="protein sequence ID" value="RFU78954.1"/>
    <property type="molecule type" value="Genomic_DNA"/>
</dbReference>
<feature type="domain" description="Alpha galactosidase C-terminal" evidence="14">
    <location>
        <begin position="374"/>
        <end position="436"/>
    </location>
</feature>
<dbReference type="SUPFAM" id="SSF51445">
    <property type="entry name" value="(Trans)glycosidases"/>
    <property type="match status" value="1"/>
</dbReference>